<comment type="subcellular location">
    <subcellularLocation>
        <location evidence="1 9">Membrane</location>
        <topology evidence="1 9">Single-pass type II membrane protein</topology>
    </subcellularLocation>
</comment>
<dbReference type="GO" id="GO:0005886">
    <property type="term" value="C:plasma membrane"/>
    <property type="evidence" value="ECO:0007669"/>
    <property type="project" value="UniProtKB-UniRule"/>
</dbReference>
<evidence type="ECO:0000256" key="2">
    <source>
        <dbReference type="ARBA" id="ARBA00006794"/>
    </source>
</evidence>
<evidence type="ECO:0000256" key="7">
    <source>
        <dbReference type="ARBA" id="ARBA00023157"/>
    </source>
</evidence>
<evidence type="ECO:0000256" key="5">
    <source>
        <dbReference type="ARBA" id="ARBA00022989"/>
    </source>
</evidence>
<evidence type="ECO:0000313" key="12">
    <source>
        <dbReference type="Proteomes" id="UP001431783"/>
    </source>
</evidence>
<reference evidence="11 12" key="1">
    <citation type="submission" date="2023-03" db="EMBL/GenBank/DDBJ databases">
        <title>Genome insight into feeding habits of ladybird beetles.</title>
        <authorList>
            <person name="Li H.-S."/>
            <person name="Huang Y.-H."/>
            <person name="Pang H."/>
        </authorList>
    </citation>
    <scope>NUCLEOTIDE SEQUENCE [LARGE SCALE GENOMIC DNA]</scope>
    <source>
        <strain evidence="11">SYSU_2023b</strain>
        <tissue evidence="11">Whole body</tissue>
    </source>
</reference>
<dbReference type="PANTHER" id="PTHR10962">
    <property type="entry name" value="INTEGRAL TRANSMEMBRANE PROTEIN 2"/>
    <property type="match status" value="1"/>
</dbReference>
<protein>
    <recommendedName>
        <fullName evidence="9">Integral membrane protein 2</fullName>
    </recommendedName>
</protein>
<dbReference type="InterPro" id="IPR040145">
    <property type="entry name" value="ITM2"/>
</dbReference>
<evidence type="ECO:0000256" key="6">
    <source>
        <dbReference type="ARBA" id="ARBA00023136"/>
    </source>
</evidence>
<dbReference type="Proteomes" id="UP001431783">
    <property type="component" value="Unassembled WGS sequence"/>
</dbReference>
<keyword evidence="12" id="KW-1185">Reference proteome</keyword>
<comment type="caution">
    <text evidence="11">The sequence shown here is derived from an EMBL/GenBank/DDBJ whole genome shotgun (WGS) entry which is preliminary data.</text>
</comment>
<dbReference type="EMBL" id="JARQZJ010000077">
    <property type="protein sequence ID" value="KAK9882514.1"/>
    <property type="molecule type" value="Genomic_DNA"/>
</dbReference>
<evidence type="ECO:0000256" key="4">
    <source>
        <dbReference type="ARBA" id="ARBA00022968"/>
    </source>
</evidence>
<dbReference type="GO" id="GO:0070062">
    <property type="term" value="C:extracellular exosome"/>
    <property type="evidence" value="ECO:0007669"/>
    <property type="project" value="TreeGrafter"/>
</dbReference>
<evidence type="ECO:0000256" key="1">
    <source>
        <dbReference type="ARBA" id="ARBA00004606"/>
    </source>
</evidence>
<evidence type="ECO:0000256" key="3">
    <source>
        <dbReference type="ARBA" id="ARBA00022692"/>
    </source>
</evidence>
<proteinExistence type="inferred from homology"/>
<dbReference type="InterPro" id="IPR007084">
    <property type="entry name" value="BRICHOS_dom"/>
</dbReference>
<dbReference type="AlphaFoldDB" id="A0AAW1UHJ9"/>
<gene>
    <name evidence="11" type="ORF">WA026_021861</name>
</gene>
<dbReference type="GO" id="GO:0005794">
    <property type="term" value="C:Golgi apparatus"/>
    <property type="evidence" value="ECO:0007669"/>
    <property type="project" value="TreeGrafter"/>
</dbReference>
<name>A0AAW1UHJ9_9CUCU</name>
<evidence type="ECO:0000259" key="10">
    <source>
        <dbReference type="PROSITE" id="PS50869"/>
    </source>
</evidence>
<feature type="transmembrane region" description="Helical" evidence="9">
    <location>
        <begin position="59"/>
        <end position="80"/>
    </location>
</feature>
<keyword evidence="6 9" id="KW-0472">Membrane</keyword>
<dbReference type="GO" id="GO:0001540">
    <property type="term" value="F:amyloid-beta binding"/>
    <property type="evidence" value="ECO:0007669"/>
    <property type="project" value="TreeGrafter"/>
</dbReference>
<keyword evidence="7" id="KW-1015">Disulfide bond</keyword>
<accession>A0AAW1UHJ9</accession>
<evidence type="ECO:0000256" key="9">
    <source>
        <dbReference type="RuleBase" id="RU367061"/>
    </source>
</evidence>
<organism evidence="11 12">
    <name type="scientific">Henosepilachna vigintioctopunctata</name>
    <dbReference type="NCBI Taxonomy" id="420089"/>
    <lineage>
        <taxon>Eukaryota</taxon>
        <taxon>Metazoa</taxon>
        <taxon>Ecdysozoa</taxon>
        <taxon>Arthropoda</taxon>
        <taxon>Hexapoda</taxon>
        <taxon>Insecta</taxon>
        <taxon>Pterygota</taxon>
        <taxon>Neoptera</taxon>
        <taxon>Endopterygota</taxon>
        <taxon>Coleoptera</taxon>
        <taxon>Polyphaga</taxon>
        <taxon>Cucujiformia</taxon>
        <taxon>Coccinelloidea</taxon>
        <taxon>Coccinellidae</taxon>
        <taxon>Epilachninae</taxon>
        <taxon>Epilachnini</taxon>
        <taxon>Henosepilachna</taxon>
    </lineage>
</organism>
<feature type="domain" description="BRICHOS" evidence="10">
    <location>
        <begin position="124"/>
        <end position="219"/>
    </location>
</feature>
<keyword evidence="5 9" id="KW-1133">Transmembrane helix</keyword>
<evidence type="ECO:0000313" key="11">
    <source>
        <dbReference type="EMBL" id="KAK9882514.1"/>
    </source>
</evidence>
<sequence length="266" mass="30077">MTILITPFSEKKGDTLIVPLVNSDHLAKSTEASQKDAEAQNGNIVFLNARARRVSNSTVLGLLMAALIVASIGIVGGLYIHRRFIHPPYRSMLRIDAERSYATITGDRLFNELQEELEIDLANEEFEKIDVPDFRDGRSETQLTFYTNYRCFVMPLNRGAVLPPRSFFDLINKMFGGYYKVDTQVVRETMHVVFPPLQDTKDIGAYIAQECQGMPIYKLEKDFSRVVKRSAELDSGAKFAQFAGKGITEIDIVNFSDVEKYEKGEK</sequence>
<keyword evidence="9" id="KW-1003">Cell membrane</keyword>
<comment type="similarity">
    <text evidence="2 9">Belongs to the ITM2 family.</text>
</comment>
<dbReference type="GO" id="GO:0042985">
    <property type="term" value="P:negative regulation of amyloid precursor protein biosynthetic process"/>
    <property type="evidence" value="ECO:0007669"/>
    <property type="project" value="TreeGrafter"/>
</dbReference>
<evidence type="ECO:0000256" key="8">
    <source>
        <dbReference type="ARBA" id="ARBA00023180"/>
    </source>
</evidence>
<keyword evidence="3 9" id="KW-0812">Transmembrane</keyword>
<dbReference type="PROSITE" id="PS50869">
    <property type="entry name" value="BRICHOS"/>
    <property type="match status" value="1"/>
</dbReference>
<dbReference type="PANTHER" id="PTHR10962:SF1">
    <property type="entry name" value="INTEGRAL MEMBRANE PROTEIN 2"/>
    <property type="match status" value="1"/>
</dbReference>
<keyword evidence="8" id="KW-0325">Glycoprotein</keyword>
<dbReference type="Pfam" id="PF04089">
    <property type="entry name" value="BRICHOS"/>
    <property type="match status" value="1"/>
</dbReference>
<keyword evidence="4 9" id="KW-0735">Signal-anchor</keyword>
<dbReference type="SMART" id="SM01039">
    <property type="entry name" value="BRICHOS"/>
    <property type="match status" value="1"/>
</dbReference>